<dbReference type="Pfam" id="PF13442">
    <property type="entry name" value="Cytochrome_CBB3"/>
    <property type="match status" value="1"/>
</dbReference>
<dbReference type="InterPro" id="IPR036909">
    <property type="entry name" value="Cyt_c-like_dom_sf"/>
</dbReference>
<keyword evidence="2 4" id="KW-0479">Metal-binding</keyword>
<keyword evidence="1 4" id="KW-0349">Heme</keyword>
<feature type="domain" description="Cytochrome c" evidence="5">
    <location>
        <begin position="66"/>
        <end position="151"/>
    </location>
</feature>
<dbReference type="InterPro" id="IPR009056">
    <property type="entry name" value="Cyt_c-like_dom"/>
</dbReference>
<gene>
    <name evidence="6" type="ORF">O0R41_12375</name>
</gene>
<reference evidence="7" key="1">
    <citation type="journal article" date="2022" name="J Environ Chem Eng">
        <title>Biodegradation of petroleum oil using a constructed nonpathogenic and heavy metal-tolerant bacterial consortium isolated from marine sponges.</title>
        <authorList>
            <person name="Dechsakulwatana C."/>
            <person name="Rungsihiranrut A."/>
            <person name="Muangchinda C."/>
            <person name="Ningthoujam R."/>
            <person name="Klankeo P."/>
            <person name="Pinyakong O."/>
        </authorList>
    </citation>
    <scope>NUCLEOTIDE SEQUENCE [LARGE SCALE GENOMIC DNA]</scope>
    <source>
        <strain evidence="7">MO2-4</strain>
    </source>
</reference>
<comment type="caution">
    <text evidence="6">The sequence shown here is derived from an EMBL/GenBank/DDBJ whole genome shotgun (WGS) entry which is preliminary data.</text>
</comment>
<evidence type="ECO:0000256" key="2">
    <source>
        <dbReference type="ARBA" id="ARBA00022723"/>
    </source>
</evidence>
<evidence type="ECO:0000256" key="1">
    <source>
        <dbReference type="ARBA" id="ARBA00022617"/>
    </source>
</evidence>
<evidence type="ECO:0000256" key="4">
    <source>
        <dbReference type="PROSITE-ProRule" id="PRU00433"/>
    </source>
</evidence>
<evidence type="ECO:0000259" key="5">
    <source>
        <dbReference type="PROSITE" id="PS51007"/>
    </source>
</evidence>
<keyword evidence="7" id="KW-1185">Reference proteome</keyword>
<evidence type="ECO:0000313" key="6">
    <source>
        <dbReference type="EMBL" id="MDV5824393.1"/>
    </source>
</evidence>
<accession>A0ABU3ZXZ0</accession>
<dbReference type="Proteomes" id="UP001185984">
    <property type="component" value="Unassembled WGS sequence"/>
</dbReference>
<dbReference type="RefSeq" id="WP_317517135.1">
    <property type="nucleotide sequence ID" value="NZ_JAPTHD010000004.1"/>
</dbReference>
<dbReference type="SUPFAM" id="SSF46626">
    <property type="entry name" value="Cytochrome c"/>
    <property type="match status" value="1"/>
</dbReference>
<dbReference type="PANTHER" id="PTHR40394">
    <property type="entry name" value="LIPOPROTEIN-RELATED"/>
    <property type="match status" value="1"/>
</dbReference>
<evidence type="ECO:0000313" key="7">
    <source>
        <dbReference type="Proteomes" id="UP001185984"/>
    </source>
</evidence>
<dbReference type="Gene3D" id="1.10.760.10">
    <property type="entry name" value="Cytochrome c-like domain"/>
    <property type="match status" value="1"/>
</dbReference>
<protein>
    <submittedName>
        <fullName evidence="6">Cytochrome c</fullName>
    </submittedName>
</protein>
<dbReference type="PANTHER" id="PTHR40394:SF2">
    <property type="entry name" value="QUINOL:CYTOCHROME C OXIDOREDUCTASE MEMBRANE PROTEIN"/>
    <property type="match status" value="1"/>
</dbReference>
<organism evidence="6 7">
    <name type="scientific">Sphingobium naphthae</name>
    <dbReference type="NCBI Taxonomy" id="1886786"/>
    <lineage>
        <taxon>Bacteria</taxon>
        <taxon>Pseudomonadati</taxon>
        <taxon>Pseudomonadota</taxon>
        <taxon>Alphaproteobacteria</taxon>
        <taxon>Sphingomonadales</taxon>
        <taxon>Sphingomonadaceae</taxon>
        <taxon>Sphingobium</taxon>
    </lineage>
</organism>
<dbReference type="EMBL" id="JAPTHD010000004">
    <property type="protein sequence ID" value="MDV5824393.1"/>
    <property type="molecule type" value="Genomic_DNA"/>
</dbReference>
<evidence type="ECO:0000256" key="3">
    <source>
        <dbReference type="ARBA" id="ARBA00023004"/>
    </source>
</evidence>
<keyword evidence="3 4" id="KW-0408">Iron</keyword>
<name>A0ABU3ZXZ0_9SPHN</name>
<sequence length="159" mass="17324">MKARLILLLLLGGCDQNMVQQPRYDEYERLPLSANGSSMIAPPDGVVAQDAVARAAQAQRPAMTPALLARGRERYGIYCAMCHGVDGRGDGIVPARGFPRPPSYMEPRLMAAPTAHFYDVITHGYGVMYAYADRVSPQDRWAIAAYIRALQKAGGADAR</sequence>
<proteinExistence type="predicted"/>
<dbReference type="PROSITE" id="PS51007">
    <property type="entry name" value="CYTC"/>
    <property type="match status" value="1"/>
</dbReference>